<keyword evidence="1" id="KW-0489">Methyltransferase</keyword>
<comment type="caution">
    <text evidence="1">The sequence shown here is derived from an EMBL/GenBank/DDBJ whole genome shotgun (WGS) entry which is preliminary data.</text>
</comment>
<accession>A0AAD7JJY0</accession>
<evidence type="ECO:0000313" key="2">
    <source>
        <dbReference type="Proteomes" id="UP001215598"/>
    </source>
</evidence>
<dbReference type="AlphaFoldDB" id="A0AAD7JJY0"/>
<sequence length="284" mass="31703">MSLNSDSYVLEHASVAPTELERLDRVHNAFTQYFEGQISLAPLEDFRPEKILEIGSGGGAWAIAAALKFPGSSVTAIDQHPIPQRDLPPNLVFQAHDISRPLPFTKGIFDIVHCRLVLLHIPKGETVLQHIAEFVRPGGWLLLEEPDDYITDGNYGVAETTTLVRELHKIMRATGANPCIGGDLERLLRGTNSFSEVNIRKVVIPFPSAAVPLRLPEEGSVQSNLGMTWKESYIQIARNLAQNYAMHGITDQVLREFLEDMNDPHKNLTSTIYFAWSRRKVVAN</sequence>
<dbReference type="EMBL" id="JARKIB010000027">
    <property type="protein sequence ID" value="KAJ7764869.1"/>
    <property type="molecule type" value="Genomic_DNA"/>
</dbReference>
<dbReference type="Pfam" id="PF13489">
    <property type="entry name" value="Methyltransf_23"/>
    <property type="match status" value="1"/>
</dbReference>
<evidence type="ECO:0000313" key="1">
    <source>
        <dbReference type="EMBL" id="KAJ7764869.1"/>
    </source>
</evidence>
<dbReference type="Proteomes" id="UP001215598">
    <property type="component" value="Unassembled WGS sequence"/>
</dbReference>
<gene>
    <name evidence="1" type="ORF">B0H16DRAFT_1526028</name>
</gene>
<dbReference type="PANTHER" id="PTHR43591">
    <property type="entry name" value="METHYLTRANSFERASE"/>
    <property type="match status" value="1"/>
</dbReference>
<dbReference type="Gene3D" id="3.40.50.150">
    <property type="entry name" value="Vaccinia Virus protein VP39"/>
    <property type="match status" value="1"/>
</dbReference>
<reference evidence="1" key="1">
    <citation type="submission" date="2023-03" db="EMBL/GenBank/DDBJ databases">
        <title>Massive genome expansion in bonnet fungi (Mycena s.s.) driven by repeated elements and novel gene families across ecological guilds.</title>
        <authorList>
            <consortium name="Lawrence Berkeley National Laboratory"/>
            <person name="Harder C.B."/>
            <person name="Miyauchi S."/>
            <person name="Viragh M."/>
            <person name="Kuo A."/>
            <person name="Thoen E."/>
            <person name="Andreopoulos B."/>
            <person name="Lu D."/>
            <person name="Skrede I."/>
            <person name="Drula E."/>
            <person name="Henrissat B."/>
            <person name="Morin E."/>
            <person name="Kohler A."/>
            <person name="Barry K."/>
            <person name="LaButti K."/>
            <person name="Morin E."/>
            <person name="Salamov A."/>
            <person name="Lipzen A."/>
            <person name="Mereny Z."/>
            <person name="Hegedus B."/>
            <person name="Baldrian P."/>
            <person name="Stursova M."/>
            <person name="Weitz H."/>
            <person name="Taylor A."/>
            <person name="Grigoriev I.V."/>
            <person name="Nagy L.G."/>
            <person name="Martin F."/>
            <person name="Kauserud H."/>
        </authorList>
    </citation>
    <scope>NUCLEOTIDE SEQUENCE</scope>
    <source>
        <strain evidence="1">CBHHK182m</strain>
    </source>
</reference>
<dbReference type="GO" id="GO:0008168">
    <property type="term" value="F:methyltransferase activity"/>
    <property type="evidence" value="ECO:0007669"/>
    <property type="project" value="UniProtKB-KW"/>
</dbReference>
<name>A0AAD7JJY0_9AGAR</name>
<organism evidence="1 2">
    <name type="scientific">Mycena metata</name>
    <dbReference type="NCBI Taxonomy" id="1033252"/>
    <lineage>
        <taxon>Eukaryota</taxon>
        <taxon>Fungi</taxon>
        <taxon>Dikarya</taxon>
        <taxon>Basidiomycota</taxon>
        <taxon>Agaricomycotina</taxon>
        <taxon>Agaricomycetes</taxon>
        <taxon>Agaricomycetidae</taxon>
        <taxon>Agaricales</taxon>
        <taxon>Marasmiineae</taxon>
        <taxon>Mycenaceae</taxon>
        <taxon>Mycena</taxon>
    </lineage>
</organism>
<dbReference type="GO" id="GO:0032259">
    <property type="term" value="P:methylation"/>
    <property type="evidence" value="ECO:0007669"/>
    <property type="project" value="UniProtKB-KW"/>
</dbReference>
<keyword evidence="1" id="KW-0808">Transferase</keyword>
<dbReference type="SUPFAM" id="SSF53335">
    <property type="entry name" value="S-adenosyl-L-methionine-dependent methyltransferases"/>
    <property type="match status" value="1"/>
</dbReference>
<dbReference type="InterPro" id="IPR029063">
    <property type="entry name" value="SAM-dependent_MTases_sf"/>
</dbReference>
<keyword evidence="2" id="KW-1185">Reference proteome</keyword>
<protein>
    <submittedName>
        <fullName evidence="1">S-adenosyl-L-methionine-dependent methyltransferase</fullName>
    </submittedName>
</protein>
<proteinExistence type="predicted"/>